<feature type="region of interest" description="Disordered" evidence="1">
    <location>
        <begin position="166"/>
        <end position="190"/>
    </location>
</feature>
<dbReference type="PANTHER" id="PTHR31182:SF15">
    <property type="entry name" value="F26K24.5 PROTEIN"/>
    <property type="match status" value="1"/>
</dbReference>
<evidence type="ECO:0000313" key="4">
    <source>
        <dbReference type="Proteomes" id="UP000215914"/>
    </source>
</evidence>
<feature type="region of interest" description="Disordered" evidence="1">
    <location>
        <begin position="290"/>
        <end position="314"/>
    </location>
</feature>
<dbReference type="AlphaFoldDB" id="A0A251SJY8"/>
<feature type="compositionally biased region" description="Acidic residues" evidence="1">
    <location>
        <begin position="236"/>
        <end position="251"/>
    </location>
</feature>
<dbReference type="PROSITE" id="PS51840">
    <property type="entry name" value="C2_NT"/>
    <property type="match status" value="1"/>
</dbReference>
<dbReference type="EMBL" id="CM007903">
    <property type="protein sequence ID" value="OTF99139.1"/>
    <property type="molecule type" value="Genomic_DNA"/>
</dbReference>
<keyword evidence="4" id="KW-1185">Reference proteome</keyword>
<name>A0A251SJY8_HELAN</name>
<dbReference type="PANTHER" id="PTHR31182">
    <property type="entry name" value="C2 NT-TYPE DOMAIN-CONTAINING PROTEIN"/>
    <property type="match status" value="1"/>
</dbReference>
<dbReference type="OMA" id="VIADWFE"/>
<organism evidence="3 4">
    <name type="scientific">Helianthus annuus</name>
    <name type="common">Common sunflower</name>
    <dbReference type="NCBI Taxonomy" id="4232"/>
    <lineage>
        <taxon>Eukaryota</taxon>
        <taxon>Viridiplantae</taxon>
        <taxon>Streptophyta</taxon>
        <taxon>Embryophyta</taxon>
        <taxon>Tracheophyta</taxon>
        <taxon>Spermatophyta</taxon>
        <taxon>Magnoliopsida</taxon>
        <taxon>eudicotyledons</taxon>
        <taxon>Gunneridae</taxon>
        <taxon>Pentapetalae</taxon>
        <taxon>asterids</taxon>
        <taxon>campanulids</taxon>
        <taxon>Asterales</taxon>
        <taxon>Asteraceae</taxon>
        <taxon>Asteroideae</taxon>
        <taxon>Heliantheae alliance</taxon>
        <taxon>Heliantheae</taxon>
        <taxon>Helianthus</taxon>
    </lineage>
</organism>
<evidence type="ECO:0000256" key="1">
    <source>
        <dbReference type="SAM" id="MobiDB-lite"/>
    </source>
</evidence>
<feature type="region of interest" description="Disordered" evidence="1">
    <location>
        <begin position="210"/>
        <end position="251"/>
    </location>
</feature>
<dbReference type="Pfam" id="PF10358">
    <property type="entry name" value="NT-C2"/>
    <property type="match status" value="1"/>
</dbReference>
<accession>A0A251SJY8</accession>
<protein>
    <submittedName>
        <fullName evidence="3">Putative EEIG1/EHBP1 N-terminal domain-containing protein</fullName>
    </submittedName>
</protein>
<feature type="compositionally biased region" description="Basic and acidic residues" evidence="1">
    <location>
        <begin position="213"/>
        <end position="225"/>
    </location>
</feature>
<dbReference type="STRING" id="4232.A0A251SJY8"/>
<reference evidence="4" key="1">
    <citation type="journal article" date="2017" name="Nature">
        <title>The sunflower genome provides insights into oil metabolism, flowering and Asterid evolution.</title>
        <authorList>
            <person name="Badouin H."/>
            <person name="Gouzy J."/>
            <person name="Grassa C.J."/>
            <person name="Murat F."/>
            <person name="Staton S.E."/>
            <person name="Cottret L."/>
            <person name="Lelandais-Briere C."/>
            <person name="Owens G.L."/>
            <person name="Carrere S."/>
            <person name="Mayjonade B."/>
            <person name="Legrand L."/>
            <person name="Gill N."/>
            <person name="Kane N.C."/>
            <person name="Bowers J.E."/>
            <person name="Hubner S."/>
            <person name="Bellec A."/>
            <person name="Berard A."/>
            <person name="Berges H."/>
            <person name="Blanchet N."/>
            <person name="Boniface M.C."/>
            <person name="Brunel D."/>
            <person name="Catrice O."/>
            <person name="Chaidir N."/>
            <person name="Claudel C."/>
            <person name="Donnadieu C."/>
            <person name="Faraut T."/>
            <person name="Fievet G."/>
            <person name="Helmstetter N."/>
            <person name="King M."/>
            <person name="Knapp S.J."/>
            <person name="Lai Z."/>
            <person name="Le Paslier M.C."/>
            <person name="Lippi Y."/>
            <person name="Lorenzon L."/>
            <person name="Mandel J.R."/>
            <person name="Marage G."/>
            <person name="Marchand G."/>
            <person name="Marquand E."/>
            <person name="Bret-Mestries E."/>
            <person name="Morien E."/>
            <person name="Nambeesan S."/>
            <person name="Nguyen T."/>
            <person name="Pegot-Espagnet P."/>
            <person name="Pouilly N."/>
            <person name="Raftis F."/>
            <person name="Sallet E."/>
            <person name="Schiex T."/>
            <person name="Thomas J."/>
            <person name="Vandecasteele C."/>
            <person name="Vares D."/>
            <person name="Vear F."/>
            <person name="Vautrin S."/>
            <person name="Crespi M."/>
            <person name="Mangin B."/>
            <person name="Burke J.M."/>
            <person name="Salse J."/>
            <person name="Munos S."/>
            <person name="Vincourt P."/>
            <person name="Rieseberg L.H."/>
            <person name="Langlade N.B."/>
        </authorList>
    </citation>
    <scope>NUCLEOTIDE SEQUENCE [LARGE SCALE GENOMIC DNA]</scope>
    <source>
        <strain evidence="4">cv. SF193</strain>
    </source>
</reference>
<dbReference type="InParanoid" id="A0A251SJY8"/>
<feature type="compositionally biased region" description="Polar residues" evidence="1">
    <location>
        <begin position="291"/>
        <end position="306"/>
    </location>
</feature>
<sequence length="602" mass="67536">MEAVAAAAVEEIQGEIGGEEDGRGRCDPVHEKDYHNNRAVEIRWKGPKISLTSFRRTVKRNFTREVKVMESNGVVQWDEEFHTICTLSGSKENAFNPWEIGFTVLNRRTKNKIPIIGTASLNLAEFVSAAEEKDLDLTIPLTLSCEATEPHPTLHIQLSLMELRADQEPAEPTQSQSQTSESSSEEKDELSALKAGLRKVKIFTESIRRGRKTSGDDDHDNRSDEGDLSSYPFDSESLEGSEEGELNEVKEDDDAAFRKSFSYGTLAYANCTTGSLYEDGVYYSNRKSDVGCSQNDDSNASVSEPSPKTKGEPLLKKAYAEEGGDDIDFDRRQLSPDQSLAWYMLNNQSSVSEFGDDDFAVGNWEQREIISRDSHMKLRTQVFFASIDQRSERAAGSLEWRNLCENEIYRTRFPDKHFDLDTILEANLRPLLVVPEKSFIGFFHPEEIQGVVLTFCMAQCLSILCGMRLVVRERLFEGCNQAYILKFDRNTVIYQLPSSESGSDDSNRKSTSEAVEPVKNTIENEVICEGKEACKVYLKCFLAAIPIRELQADMKKGLVSSTPLHHRLQIEFHYTQLQPPPADTSASPDLVPVVATAKPVVT</sequence>
<evidence type="ECO:0000259" key="2">
    <source>
        <dbReference type="PROSITE" id="PS51840"/>
    </source>
</evidence>
<dbReference type="InterPro" id="IPR019448">
    <property type="entry name" value="NT-C2"/>
</dbReference>
<feature type="domain" description="C2 NT-type" evidence="2">
    <location>
        <begin position="1"/>
        <end position="162"/>
    </location>
</feature>
<evidence type="ECO:0000313" key="3">
    <source>
        <dbReference type="EMBL" id="OTF99139.1"/>
    </source>
</evidence>
<dbReference type="Proteomes" id="UP000215914">
    <property type="component" value="Chromosome 14"/>
</dbReference>
<feature type="compositionally biased region" description="Low complexity" evidence="1">
    <location>
        <begin position="173"/>
        <end position="182"/>
    </location>
</feature>
<gene>
    <name evidence="3" type="ORF">HannXRQ_Chr14g0453311</name>
</gene>
<proteinExistence type="predicted"/>